<organism evidence="5 6">
    <name type="scientific">Paenibacillus radicis</name>
    <name type="common">ex Gao et al. 2016</name>
    <dbReference type="NCBI Taxonomy" id="1737354"/>
    <lineage>
        <taxon>Bacteria</taxon>
        <taxon>Bacillati</taxon>
        <taxon>Bacillota</taxon>
        <taxon>Bacilli</taxon>
        <taxon>Bacillales</taxon>
        <taxon>Paenibacillaceae</taxon>
        <taxon>Paenibacillus</taxon>
    </lineage>
</organism>
<dbReference type="Proteomes" id="UP000600247">
    <property type="component" value="Unassembled WGS sequence"/>
</dbReference>
<evidence type="ECO:0000256" key="2">
    <source>
        <dbReference type="ARBA" id="ARBA00022679"/>
    </source>
</evidence>
<dbReference type="Pfam" id="PF04577">
    <property type="entry name" value="Glyco_transf_61"/>
    <property type="match status" value="1"/>
</dbReference>
<protein>
    <recommendedName>
        <fullName evidence="4">Glycosyltransferase 61 catalytic domain-containing protein</fullName>
    </recommendedName>
</protein>
<accession>A0A917M7V8</accession>
<evidence type="ECO:0000313" key="5">
    <source>
        <dbReference type="EMBL" id="GGG83343.1"/>
    </source>
</evidence>
<dbReference type="GO" id="GO:0016757">
    <property type="term" value="F:glycosyltransferase activity"/>
    <property type="evidence" value="ECO:0007669"/>
    <property type="project" value="UniProtKB-KW"/>
</dbReference>
<dbReference type="RefSeq" id="WP_188891932.1">
    <property type="nucleotide sequence ID" value="NZ_BMHY01000011.1"/>
</dbReference>
<feature type="domain" description="Glycosyltransferase 61 catalytic" evidence="4">
    <location>
        <begin position="131"/>
        <end position="303"/>
    </location>
</feature>
<keyword evidence="2" id="KW-0808">Transferase</keyword>
<evidence type="ECO:0000256" key="1">
    <source>
        <dbReference type="ARBA" id="ARBA00022676"/>
    </source>
</evidence>
<evidence type="ECO:0000313" key="6">
    <source>
        <dbReference type="Proteomes" id="UP000600247"/>
    </source>
</evidence>
<dbReference type="InterPro" id="IPR007657">
    <property type="entry name" value="Glycosyltransferase_61"/>
</dbReference>
<keyword evidence="3" id="KW-0325">Glycoprotein</keyword>
<comment type="caution">
    <text evidence="5">The sequence shown here is derived from an EMBL/GenBank/DDBJ whole genome shotgun (WGS) entry which is preliminary data.</text>
</comment>
<keyword evidence="6" id="KW-1185">Reference proteome</keyword>
<dbReference type="AlphaFoldDB" id="A0A917M7V8"/>
<gene>
    <name evidence="5" type="ORF">GCM10010918_46200</name>
</gene>
<dbReference type="InterPro" id="IPR049625">
    <property type="entry name" value="Glyco_transf_61_cat"/>
</dbReference>
<dbReference type="PANTHER" id="PTHR20961">
    <property type="entry name" value="GLYCOSYLTRANSFERASE"/>
    <property type="match status" value="1"/>
</dbReference>
<dbReference type="EMBL" id="BMHY01000011">
    <property type="protein sequence ID" value="GGG83343.1"/>
    <property type="molecule type" value="Genomic_DNA"/>
</dbReference>
<name>A0A917M7V8_9BACL</name>
<proteinExistence type="predicted"/>
<evidence type="ECO:0000256" key="3">
    <source>
        <dbReference type="ARBA" id="ARBA00023180"/>
    </source>
</evidence>
<reference evidence="5 6" key="1">
    <citation type="journal article" date="2014" name="Int. J. Syst. Evol. Microbiol.">
        <title>Complete genome sequence of Corynebacterium casei LMG S-19264T (=DSM 44701T), isolated from a smear-ripened cheese.</title>
        <authorList>
            <consortium name="US DOE Joint Genome Institute (JGI-PGF)"/>
            <person name="Walter F."/>
            <person name="Albersmeier A."/>
            <person name="Kalinowski J."/>
            <person name="Ruckert C."/>
        </authorList>
    </citation>
    <scope>NUCLEOTIDE SEQUENCE [LARGE SCALE GENOMIC DNA]</scope>
    <source>
        <strain evidence="5 6">CGMCC 1.15286</strain>
    </source>
</reference>
<sequence length="363" mass="41540">MYKIPTAFYEKTSEWIQSLQLPLEQVPLYYQIIHPAETRSLPDIKGYDGHRWLPICSCDDAFVAVIPNGRLATSNCYVVTPDNRRLRDLEYDCPPMTLTELPPPVHMNKTVATLVWGWNLPHFTTRTHNIFGHWFFDILPRFHLLEESGIPIDHYVIGKLHYPFQYESLRMLGIPMDKLIEVEQLDFHMVADVLIAPAVPVVIGKCPPWASRYIVERLKHDQHLPKRRGFERIYISREDAVMRHVANEAEVIGMLETFGFRKIVLSPLSTAEKIAIFSSARTVIAPFGSGSINIAFCEPGTNYIELSPSNVTDNYFWKLAGHAGVNYYEMICPIEHPDKPVPGMDNIVVNITKLKRIMRLAGV</sequence>
<keyword evidence="1" id="KW-0328">Glycosyltransferase</keyword>
<evidence type="ECO:0000259" key="4">
    <source>
        <dbReference type="Pfam" id="PF04577"/>
    </source>
</evidence>